<dbReference type="AlphaFoldDB" id="A0A1M7SZF2"/>
<protein>
    <recommendedName>
        <fullName evidence="4">YhhN family protein</fullName>
    </recommendedName>
</protein>
<dbReference type="Proteomes" id="UP000184428">
    <property type="component" value="Unassembled WGS sequence"/>
</dbReference>
<evidence type="ECO:0000313" key="3">
    <source>
        <dbReference type="Proteomes" id="UP000184428"/>
    </source>
</evidence>
<gene>
    <name evidence="2" type="ORF">SAMN05660350_01180</name>
</gene>
<sequence length="177" mass="18489">MLLVAATAVASRVLHAPVAAFTRDVQDLAGIPWFSGAVSTLTVMTWTAVATLALLAAGVVRTGRRRAALFAALAVALTVDDAFLVHEAVGPENGVPQELFLSGYAVLAAVLVVSFLRTPRAGSTVAFLLGLAWLGLSAVADTVLHHRFLLEDGSKLLGALTWLAVPLLTLKDRAPRA</sequence>
<organism evidence="2 3">
    <name type="scientific">Geodermatophilus obscurus</name>
    <dbReference type="NCBI Taxonomy" id="1861"/>
    <lineage>
        <taxon>Bacteria</taxon>
        <taxon>Bacillati</taxon>
        <taxon>Actinomycetota</taxon>
        <taxon>Actinomycetes</taxon>
        <taxon>Geodermatophilales</taxon>
        <taxon>Geodermatophilaceae</taxon>
        <taxon>Geodermatophilus</taxon>
    </lineage>
</organism>
<keyword evidence="1" id="KW-0472">Membrane</keyword>
<feature type="transmembrane region" description="Helical" evidence="1">
    <location>
        <begin position="98"/>
        <end position="116"/>
    </location>
</feature>
<reference evidence="2 3" key="1">
    <citation type="submission" date="2016-12" db="EMBL/GenBank/DDBJ databases">
        <authorList>
            <person name="Song W.-J."/>
            <person name="Kurnit D.M."/>
        </authorList>
    </citation>
    <scope>NUCLEOTIDE SEQUENCE [LARGE SCALE GENOMIC DNA]</scope>
    <source>
        <strain evidence="2 3">DSM 43162</strain>
    </source>
</reference>
<feature type="transmembrane region" description="Helical" evidence="1">
    <location>
        <begin position="38"/>
        <end position="60"/>
    </location>
</feature>
<dbReference type="EMBL" id="FRDM01000004">
    <property type="protein sequence ID" value="SHN63797.1"/>
    <property type="molecule type" value="Genomic_DNA"/>
</dbReference>
<evidence type="ECO:0000256" key="1">
    <source>
        <dbReference type="SAM" id="Phobius"/>
    </source>
</evidence>
<keyword evidence="1" id="KW-1133">Transmembrane helix</keyword>
<accession>A0A1M7SZF2</accession>
<evidence type="ECO:0000313" key="2">
    <source>
        <dbReference type="EMBL" id="SHN63797.1"/>
    </source>
</evidence>
<proteinExistence type="predicted"/>
<name>A0A1M7SZF2_9ACTN</name>
<evidence type="ECO:0008006" key="4">
    <source>
        <dbReference type="Google" id="ProtNLM"/>
    </source>
</evidence>
<keyword evidence="1" id="KW-0812">Transmembrane</keyword>
<feature type="transmembrane region" description="Helical" evidence="1">
    <location>
        <begin position="67"/>
        <end position="86"/>
    </location>
</feature>
<feature type="transmembrane region" description="Helical" evidence="1">
    <location>
        <begin position="125"/>
        <end position="144"/>
    </location>
</feature>